<dbReference type="PANTHER" id="PTHR15157:SF5">
    <property type="entry name" value="UV RADIATION RESISTANCE-ASSOCIATED GENE PROTEIN"/>
    <property type="match status" value="1"/>
</dbReference>
<dbReference type="GO" id="GO:0000149">
    <property type="term" value="F:SNARE binding"/>
    <property type="evidence" value="ECO:0007669"/>
    <property type="project" value="TreeGrafter"/>
</dbReference>
<proteinExistence type="predicted"/>
<evidence type="ECO:0000256" key="2">
    <source>
        <dbReference type="SAM" id="Coils"/>
    </source>
</evidence>
<keyword evidence="4" id="KW-1185">Reference proteome</keyword>
<accession>A0A8H8DDX4</accession>
<dbReference type="AlphaFoldDB" id="A0A8H8DDX4"/>
<organism evidence="3 4">
    <name type="scientific">Candida metapsilosis</name>
    <dbReference type="NCBI Taxonomy" id="273372"/>
    <lineage>
        <taxon>Eukaryota</taxon>
        <taxon>Fungi</taxon>
        <taxon>Dikarya</taxon>
        <taxon>Ascomycota</taxon>
        <taxon>Saccharomycotina</taxon>
        <taxon>Pichiomycetes</taxon>
        <taxon>Debaryomycetaceae</taxon>
        <taxon>Candida/Lodderomyces clade</taxon>
        <taxon>Candida</taxon>
    </lineage>
</organism>
<dbReference type="RefSeq" id="XP_067549512.1">
    <property type="nucleotide sequence ID" value="XM_067691114.1"/>
</dbReference>
<evidence type="ECO:0000256" key="1">
    <source>
        <dbReference type="ARBA" id="ARBA00023054"/>
    </source>
</evidence>
<reference evidence="3 4" key="1">
    <citation type="submission" date="2020-12" db="EMBL/GenBank/DDBJ databases">
        <title>Effect of drift, selection, and recombination on the evolution of hybrid genomes in Candida yeast pathogens.</title>
        <authorList>
            <person name="Mixao V."/>
            <person name="Ksiezopolska E."/>
            <person name="Saus E."/>
            <person name="Boekhout T."/>
            <person name="Gacser A."/>
            <person name="Gabaldon T."/>
        </authorList>
    </citation>
    <scope>NUCLEOTIDE SEQUENCE [LARGE SCALE GENOMIC DNA]</scope>
    <source>
        <strain evidence="3 4">BP57</strain>
    </source>
</reference>
<dbReference type="GO" id="GO:0035493">
    <property type="term" value="P:SNARE complex assembly"/>
    <property type="evidence" value="ECO:0007669"/>
    <property type="project" value="TreeGrafter"/>
</dbReference>
<dbReference type="GO" id="GO:0000323">
    <property type="term" value="C:lytic vacuole"/>
    <property type="evidence" value="ECO:0007669"/>
    <property type="project" value="TreeGrafter"/>
</dbReference>
<name>A0A8H8DDX4_9ASCO</name>
<dbReference type="Proteomes" id="UP000669133">
    <property type="component" value="Unassembled WGS sequence"/>
</dbReference>
<dbReference type="GO" id="GO:0005768">
    <property type="term" value="C:endosome"/>
    <property type="evidence" value="ECO:0007669"/>
    <property type="project" value="TreeGrafter"/>
</dbReference>
<dbReference type="PANTHER" id="PTHR15157">
    <property type="entry name" value="UV RADIATION RESISTANCE-ASSOCIATED GENE PROTEIN"/>
    <property type="match status" value="1"/>
</dbReference>
<feature type="coiled-coil region" evidence="2">
    <location>
        <begin position="230"/>
        <end position="257"/>
    </location>
</feature>
<evidence type="ECO:0000313" key="3">
    <source>
        <dbReference type="EMBL" id="KAG5420396.1"/>
    </source>
</evidence>
<sequence length="461" mass="53620">MDTLITIHLSKSDTLLYVSDVSHDEADPQFITMLGNVCARIHKCVIKLWTRHDSPWNLLCVYKIDLNKLAKERIVVDDDSFEIFKENSLCVKVKDNWYTFPDMLSRKSILDCNPHPEPLLKPINSYTFDQLRSINNIVKSTKELDVSKTKLKQQIRKYIRDINFNNLNNISVLLDQLNSSCKMLHSDLNKMKSSNEAIKSHIYDTKQKINHANELLLRFENLRELIKDKFEIYDQEIESVKKNRDDAKNEIKQHLKDYISVINQVFPIRDISSTCFSIIGFEFPHSLKDLKNTCYYEGYGLKNSYYEPSFDTESQWHEFTIAQVNASISFVAQLITILSNITKTPLLYKMVLFGNQSFIIDESKVYPIVGKNPLNSTPPFKFPLYFDAKDVNNEKVLTSQGSIIMNQEFEFGLKLLSRNILRLVNYVKEDIYDESSSGSIPSDCQDNFLWNLKYLELLMTA</sequence>
<keyword evidence="1 2" id="KW-0175">Coiled coil</keyword>
<dbReference type="GeneID" id="93650906"/>
<comment type="caution">
    <text evidence="3">The sequence shown here is derived from an EMBL/GenBank/DDBJ whole genome shotgun (WGS) entry which is preliminary data.</text>
</comment>
<evidence type="ECO:0000313" key="4">
    <source>
        <dbReference type="Proteomes" id="UP000669133"/>
    </source>
</evidence>
<gene>
    <name evidence="3" type="ORF">I9W82_002277</name>
</gene>
<dbReference type="OrthoDB" id="72772at2759"/>
<dbReference type="EMBL" id="JAEOAQ010000002">
    <property type="protein sequence ID" value="KAG5420396.1"/>
    <property type="molecule type" value="Genomic_DNA"/>
</dbReference>
<protein>
    <submittedName>
        <fullName evidence="3">Uncharacterized protein</fullName>
    </submittedName>
</protein>